<dbReference type="AlphaFoldDB" id="A0A5C5FZ64"/>
<keyword evidence="3" id="KW-1185">Reference proteome</keyword>
<feature type="region of interest" description="Disordered" evidence="1">
    <location>
        <begin position="421"/>
        <end position="443"/>
    </location>
</feature>
<gene>
    <name evidence="2" type="ORF">DMC30DRAFT_394706</name>
</gene>
<dbReference type="STRING" id="5288.A0A5C5FZ64"/>
<name>A0A5C5FZ64_9BASI</name>
<organism evidence="2 3">
    <name type="scientific">Rhodotorula diobovata</name>
    <dbReference type="NCBI Taxonomy" id="5288"/>
    <lineage>
        <taxon>Eukaryota</taxon>
        <taxon>Fungi</taxon>
        <taxon>Dikarya</taxon>
        <taxon>Basidiomycota</taxon>
        <taxon>Pucciniomycotina</taxon>
        <taxon>Microbotryomycetes</taxon>
        <taxon>Sporidiobolales</taxon>
        <taxon>Sporidiobolaceae</taxon>
        <taxon>Rhodotorula</taxon>
    </lineage>
</organism>
<reference evidence="2 3" key="1">
    <citation type="submission" date="2019-03" db="EMBL/GenBank/DDBJ databases">
        <title>Rhodosporidium diobovatum UCD-FST 08-225 genome sequencing, assembly, and annotation.</title>
        <authorList>
            <person name="Fakankun I.U."/>
            <person name="Fristensky B."/>
            <person name="Levin D.B."/>
        </authorList>
    </citation>
    <scope>NUCLEOTIDE SEQUENCE [LARGE SCALE GENOMIC DNA]</scope>
    <source>
        <strain evidence="2 3">UCD-FST 08-225</strain>
    </source>
</reference>
<dbReference type="EMBL" id="SOZI01000042">
    <property type="protein sequence ID" value="TNY21482.1"/>
    <property type="molecule type" value="Genomic_DNA"/>
</dbReference>
<feature type="region of interest" description="Disordered" evidence="1">
    <location>
        <begin position="1"/>
        <end position="20"/>
    </location>
</feature>
<dbReference type="OrthoDB" id="3981028at2759"/>
<feature type="compositionally biased region" description="Low complexity" evidence="1">
    <location>
        <begin position="429"/>
        <end position="439"/>
    </location>
</feature>
<feature type="compositionally biased region" description="Low complexity" evidence="1">
    <location>
        <begin position="1"/>
        <end position="18"/>
    </location>
</feature>
<feature type="region of interest" description="Disordered" evidence="1">
    <location>
        <begin position="125"/>
        <end position="150"/>
    </location>
</feature>
<feature type="compositionally biased region" description="Low complexity" evidence="1">
    <location>
        <begin position="327"/>
        <end position="338"/>
    </location>
</feature>
<accession>A0A5C5FZ64</accession>
<dbReference type="Proteomes" id="UP000311382">
    <property type="component" value="Unassembled WGS sequence"/>
</dbReference>
<protein>
    <submittedName>
        <fullName evidence="2">Uncharacterized protein</fullName>
    </submittedName>
</protein>
<sequence length="522" mass="53359">MNGAAAAATSPRASSSTTELRQHYNAATRAFLVRDYTATASSLHDALALVSHVPQRAWFDSLQAGTPVPLEVTLKRRLDVLQVTFLATVRSSPGALSPSPALTPLLELPPADLVKALWSDLVRPPAATPQPGRNAAASSTPPSDILPTPTASHLHPSLAVALVLAALKLDEPRLARAVAEAWLGSVDEEVEALVDETARDAVEWGEGAEGAAEFALDAVGAAGASMGASGVLPGGAGAGAGPARQHDPRRQLLAAWLKLVDLLALHVLPQLGEWDAAGDFVRMQGVENGGWVPDARVEAALGRLTEIQREQVQLAAARAQREKGLEAARAAAAASSSSSKRRSGSGSGSDKGKSRAPREGSPTHSGSGGSSGSSPNGKSKARRRGAGAAEPGKASSPDAAGAGDGSTGFAGLRDSLSSYLAPRDGGGSAPPAAAAAAPARSSVTKRGPLRALAGYLSSHYAADPVRLLSAVCFAFAVLTWARRRVVHRRARGESGLGLGDALRLVVGRVGDTFGMMTKITAM</sequence>
<evidence type="ECO:0000313" key="2">
    <source>
        <dbReference type="EMBL" id="TNY21482.1"/>
    </source>
</evidence>
<feature type="region of interest" description="Disordered" evidence="1">
    <location>
        <begin position="327"/>
        <end position="407"/>
    </location>
</feature>
<proteinExistence type="predicted"/>
<evidence type="ECO:0000313" key="3">
    <source>
        <dbReference type="Proteomes" id="UP000311382"/>
    </source>
</evidence>
<evidence type="ECO:0000256" key="1">
    <source>
        <dbReference type="SAM" id="MobiDB-lite"/>
    </source>
</evidence>
<feature type="compositionally biased region" description="Low complexity" evidence="1">
    <location>
        <begin position="386"/>
        <end position="401"/>
    </location>
</feature>
<comment type="caution">
    <text evidence="2">The sequence shown here is derived from an EMBL/GenBank/DDBJ whole genome shotgun (WGS) entry which is preliminary data.</text>
</comment>